<evidence type="ECO:0000259" key="1">
    <source>
        <dbReference type="PROSITE" id="PS50987"/>
    </source>
</evidence>
<dbReference type="InterPro" id="IPR036390">
    <property type="entry name" value="WH_DNA-bd_sf"/>
</dbReference>
<reference evidence="2 3" key="1">
    <citation type="submission" date="2021-07" db="EMBL/GenBank/DDBJ databases">
        <title>Alteriqipengyuania abyssalis NZ-12B nov, sp.nov isolated from deep sea sponge in pacific ocean.</title>
        <authorList>
            <person name="Tareen S."/>
            <person name="Wink J."/>
        </authorList>
    </citation>
    <scope>NUCLEOTIDE SEQUENCE [LARGE SCALE GENOMIC DNA]</scope>
    <source>
        <strain evidence="2 3">NZ-12B</strain>
    </source>
</reference>
<dbReference type="InterPro" id="IPR036388">
    <property type="entry name" value="WH-like_DNA-bd_sf"/>
</dbReference>
<dbReference type="PANTHER" id="PTHR43591">
    <property type="entry name" value="METHYLTRANSFERASE"/>
    <property type="match status" value="1"/>
</dbReference>
<dbReference type="InterPro" id="IPR011991">
    <property type="entry name" value="ArsR-like_HTH"/>
</dbReference>
<dbReference type="SUPFAM" id="SSF46785">
    <property type="entry name" value="Winged helix' DNA-binding domain"/>
    <property type="match status" value="1"/>
</dbReference>
<dbReference type="SMART" id="SM00418">
    <property type="entry name" value="HTH_ARSR"/>
    <property type="match status" value="1"/>
</dbReference>
<dbReference type="InterPro" id="IPR013216">
    <property type="entry name" value="Methyltransf_11"/>
</dbReference>
<evidence type="ECO:0000313" key="2">
    <source>
        <dbReference type="EMBL" id="MBY8338037.1"/>
    </source>
</evidence>
<dbReference type="EMBL" id="JAHWXP010000003">
    <property type="protein sequence ID" value="MBY8338037.1"/>
    <property type="molecule type" value="Genomic_DNA"/>
</dbReference>
<dbReference type="RefSeq" id="WP_222825503.1">
    <property type="nucleotide sequence ID" value="NZ_JAHWXP010000003.1"/>
</dbReference>
<proteinExistence type="predicted"/>
<name>A0ABS7PH57_9SPHN</name>
<organism evidence="2 3">
    <name type="scientific">Alteriqipengyuania abyssalis</name>
    <dbReference type="NCBI Taxonomy" id="2860200"/>
    <lineage>
        <taxon>Bacteria</taxon>
        <taxon>Pseudomonadati</taxon>
        <taxon>Pseudomonadota</taxon>
        <taxon>Alphaproteobacteria</taxon>
        <taxon>Sphingomonadales</taxon>
        <taxon>Erythrobacteraceae</taxon>
        <taxon>Alteriqipengyuania</taxon>
    </lineage>
</organism>
<dbReference type="InterPro" id="IPR001845">
    <property type="entry name" value="HTH_ArsR_DNA-bd_dom"/>
</dbReference>
<dbReference type="Pfam" id="PF01022">
    <property type="entry name" value="HTH_5"/>
    <property type="match status" value="1"/>
</dbReference>
<dbReference type="CDD" id="cd02440">
    <property type="entry name" value="AdoMet_MTases"/>
    <property type="match status" value="1"/>
</dbReference>
<dbReference type="PRINTS" id="PR00778">
    <property type="entry name" value="HTHARSR"/>
</dbReference>
<dbReference type="NCBIfam" id="NF033788">
    <property type="entry name" value="HTH_metalloreg"/>
    <property type="match status" value="1"/>
</dbReference>
<dbReference type="SUPFAM" id="SSF53335">
    <property type="entry name" value="S-adenosyl-L-methionine-dependent methyltransferases"/>
    <property type="match status" value="1"/>
</dbReference>
<dbReference type="Pfam" id="PF08241">
    <property type="entry name" value="Methyltransf_11"/>
    <property type="match status" value="1"/>
</dbReference>
<accession>A0ABS7PH57</accession>
<keyword evidence="3" id="KW-1185">Reference proteome</keyword>
<dbReference type="Gene3D" id="1.10.10.10">
    <property type="entry name" value="Winged helix-like DNA-binding domain superfamily/Winged helix DNA-binding domain"/>
    <property type="match status" value="1"/>
</dbReference>
<evidence type="ECO:0000313" key="3">
    <source>
        <dbReference type="Proteomes" id="UP000759298"/>
    </source>
</evidence>
<comment type="caution">
    <text evidence="2">The sequence shown here is derived from an EMBL/GenBank/DDBJ whole genome shotgun (WGS) entry which is preliminary data.</text>
</comment>
<protein>
    <submittedName>
        <fullName evidence="2">Metalloregulator ArsR/SmtB family transcription factor</fullName>
    </submittedName>
</protein>
<feature type="domain" description="HTH arsR-type" evidence="1">
    <location>
        <begin position="1"/>
        <end position="91"/>
    </location>
</feature>
<dbReference type="Gene3D" id="3.40.50.150">
    <property type="entry name" value="Vaccinia Virus protein VP39"/>
    <property type="match status" value="1"/>
</dbReference>
<dbReference type="InterPro" id="IPR029063">
    <property type="entry name" value="SAM-dependent_MTases_sf"/>
</dbReference>
<gene>
    <name evidence="2" type="ORF">KYN89_13385</name>
</gene>
<sequence>MRTEAILRALGDTTRLRIMRLLGTIELAVGELSQVLQQSQPRVSRHASILCDAGLAVRRREGSWIYLRAATEGAHGSPLTAAVARLLSIAEQEDPEFAAQCEEDRVQLAAIRNAREDKAAEWFEAHATEWDDLRRRHSPDEKVEAALNRALEGEPLGELLDIGTGTGRMAELFVEGASRIVALDKSLEMLRVARAKLQHLPAEKVELVQGDFLSLPFDSASFDTVLFHQVLHYAPDPLVPLREAARVLRPGGRIAIVDFAAHQQEELRERFQHARLGFEDGQLVGALEQTGFASEPPRSLEGDTLEVRIWVARRIDALGTRETTRKAAR</sequence>
<dbReference type="CDD" id="cd00090">
    <property type="entry name" value="HTH_ARSR"/>
    <property type="match status" value="1"/>
</dbReference>
<dbReference type="Proteomes" id="UP000759298">
    <property type="component" value="Unassembled WGS sequence"/>
</dbReference>
<dbReference type="PROSITE" id="PS50987">
    <property type="entry name" value="HTH_ARSR_2"/>
    <property type="match status" value="1"/>
</dbReference>